<keyword evidence="2" id="KW-1185">Reference proteome</keyword>
<dbReference type="Proteomes" id="UP001139157">
    <property type="component" value="Unassembled WGS sequence"/>
</dbReference>
<name>A0A9X2E8M9_9NOCA</name>
<gene>
    <name evidence="1" type="ORF">NDR86_19300</name>
</gene>
<protein>
    <submittedName>
        <fullName evidence="1">Nitroreductase/quinone reductase family protein</fullName>
    </submittedName>
</protein>
<dbReference type="RefSeq" id="WP_251913866.1">
    <property type="nucleotide sequence ID" value="NZ_JAMRXG010000007.1"/>
</dbReference>
<proteinExistence type="predicted"/>
<dbReference type="AlphaFoldDB" id="A0A9X2E8M9"/>
<dbReference type="Gene3D" id="2.30.110.10">
    <property type="entry name" value="Electron Transport, Fmn-binding Protein, Chain A"/>
    <property type="match status" value="1"/>
</dbReference>
<accession>A0A9X2E8M9</accession>
<evidence type="ECO:0000313" key="1">
    <source>
        <dbReference type="EMBL" id="MCM6775625.1"/>
    </source>
</evidence>
<sequence>MVVPIQGWRSGDLSGCVVRMRISGGFRKNSARSLPRWLGAAKRWMYRDGRPNRVMRVLNWVSGLQYSAGFLSPRYAMTLEVRGRRSGRPVTVPIAVAELDGHRYLVSMLGPEADWVRNVRASGGRAVLHRCGSEMVRLEEVAADARAPILRRYLAIAPGARPHFPVDRHAPLAEFEKITERYPVFEVTSAIESG</sequence>
<reference evidence="1" key="1">
    <citation type="submission" date="2022-06" db="EMBL/GenBank/DDBJ databases">
        <title>Novel species in genus nocardia.</title>
        <authorList>
            <person name="Li F."/>
        </authorList>
    </citation>
    <scope>NUCLEOTIDE SEQUENCE</scope>
    <source>
        <strain evidence="1">CDC141</strain>
    </source>
</reference>
<comment type="caution">
    <text evidence="1">The sequence shown here is derived from an EMBL/GenBank/DDBJ whole genome shotgun (WGS) entry which is preliminary data.</text>
</comment>
<evidence type="ECO:0000313" key="2">
    <source>
        <dbReference type="Proteomes" id="UP001139157"/>
    </source>
</evidence>
<dbReference type="InterPro" id="IPR012349">
    <property type="entry name" value="Split_barrel_FMN-bd"/>
</dbReference>
<dbReference type="Pfam" id="PF04075">
    <property type="entry name" value="F420H2_quin_red"/>
    <property type="match status" value="1"/>
</dbReference>
<organism evidence="1 2">
    <name type="scientific">Nocardia pulmonis</name>
    <dbReference type="NCBI Taxonomy" id="2951408"/>
    <lineage>
        <taxon>Bacteria</taxon>
        <taxon>Bacillati</taxon>
        <taxon>Actinomycetota</taxon>
        <taxon>Actinomycetes</taxon>
        <taxon>Mycobacteriales</taxon>
        <taxon>Nocardiaceae</taxon>
        <taxon>Nocardia</taxon>
    </lineage>
</organism>
<dbReference type="InterPro" id="IPR004378">
    <property type="entry name" value="F420H2_quin_Rdtase"/>
</dbReference>
<dbReference type="GO" id="GO:0016491">
    <property type="term" value="F:oxidoreductase activity"/>
    <property type="evidence" value="ECO:0007669"/>
    <property type="project" value="InterPro"/>
</dbReference>
<dbReference type="EMBL" id="JAMRXG010000007">
    <property type="protein sequence ID" value="MCM6775625.1"/>
    <property type="molecule type" value="Genomic_DNA"/>
</dbReference>